<proteinExistence type="inferred from homology"/>
<evidence type="ECO:0000256" key="3">
    <source>
        <dbReference type="ARBA" id="ARBA00023778"/>
    </source>
</evidence>
<keyword evidence="2" id="KW-0802">TPR repeat</keyword>
<dbReference type="InterPro" id="IPR011990">
    <property type="entry name" value="TPR-like_helical_dom_sf"/>
</dbReference>
<name>A0A8E0S8J0_9TREM</name>
<accession>A0A8E0S8J0</accession>
<dbReference type="GO" id="GO:0036064">
    <property type="term" value="C:ciliary basal body"/>
    <property type="evidence" value="ECO:0007669"/>
    <property type="project" value="TreeGrafter"/>
</dbReference>
<dbReference type="PANTHER" id="PTHR44186">
    <property type="match status" value="1"/>
</dbReference>
<evidence type="ECO:0000313" key="4">
    <source>
        <dbReference type="EMBL" id="KAA0199585.1"/>
    </source>
</evidence>
<dbReference type="PANTHER" id="PTHR44186:SF1">
    <property type="entry name" value="BARDET-BIEDL SYNDROME 4 PROTEIN"/>
    <property type="match status" value="1"/>
</dbReference>
<dbReference type="Gene3D" id="1.25.40.10">
    <property type="entry name" value="Tetratricopeptide repeat domain"/>
    <property type="match status" value="1"/>
</dbReference>
<sequence length="230" mass="25259">MGMLYLKKGAEPQAFEQIGTVLSYKPNHLEATLAAASVMQAHGDYDVAVSKYLGVLRESPEDPVLWNNIGAAYFGKKKLLSSLVCLRRAAFLSPMNWIIAANRGMVALHIGLYASAVQMFHASIHLSRYSTEMIEMKSNPTQGVYTEGMLQGLLALAYIGLGQHEKAREANILACKQDSVNPVIPLNCCVAAMYAKNPEEARAALSECQQRLVKYGTFQTGFDSSQVIYF</sequence>
<protein>
    <submittedName>
        <fullName evidence="4">Bardet-Biedl syndrome 4 protein</fullName>
    </submittedName>
</protein>
<dbReference type="SMART" id="SM00028">
    <property type="entry name" value="TPR"/>
    <property type="match status" value="3"/>
</dbReference>
<dbReference type="OrthoDB" id="309339at2759"/>
<dbReference type="Proteomes" id="UP000728185">
    <property type="component" value="Unassembled WGS sequence"/>
</dbReference>
<comment type="caution">
    <text evidence="4">The sequence shown here is derived from an EMBL/GenBank/DDBJ whole genome shotgun (WGS) entry which is preliminary data.</text>
</comment>
<dbReference type="EMBL" id="LUCM01001051">
    <property type="protein sequence ID" value="KAA0199585.1"/>
    <property type="molecule type" value="Genomic_DNA"/>
</dbReference>
<evidence type="ECO:0000313" key="5">
    <source>
        <dbReference type="Proteomes" id="UP000728185"/>
    </source>
</evidence>
<reference evidence="4" key="1">
    <citation type="submission" date="2019-05" db="EMBL/GenBank/DDBJ databases">
        <title>Annotation for the trematode Fasciolopsis buski.</title>
        <authorList>
            <person name="Choi Y.-J."/>
        </authorList>
    </citation>
    <scope>NUCLEOTIDE SEQUENCE</scope>
    <source>
        <strain evidence="4">HT</strain>
        <tissue evidence="4">Whole worm</tissue>
    </source>
</reference>
<organism evidence="4 5">
    <name type="scientific">Fasciolopsis buskii</name>
    <dbReference type="NCBI Taxonomy" id="27845"/>
    <lineage>
        <taxon>Eukaryota</taxon>
        <taxon>Metazoa</taxon>
        <taxon>Spiralia</taxon>
        <taxon>Lophotrochozoa</taxon>
        <taxon>Platyhelminthes</taxon>
        <taxon>Trematoda</taxon>
        <taxon>Digenea</taxon>
        <taxon>Plagiorchiida</taxon>
        <taxon>Echinostomata</taxon>
        <taxon>Echinostomatoidea</taxon>
        <taxon>Fasciolidae</taxon>
        <taxon>Fasciolopsis</taxon>
    </lineage>
</organism>
<dbReference type="AlphaFoldDB" id="A0A8E0S8J0"/>
<dbReference type="InterPro" id="IPR019734">
    <property type="entry name" value="TPR_rpt"/>
</dbReference>
<dbReference type="SUPFAM" id="SSF48452">
    <property type="entry name" value="TPR-like"/>
    <property type="match status" value="2"/>
</dbReference>
<dbReference type="GO" id="GO:0061512">
    <property type="term" value="P:protein localization to cilium"/>
    <property type="evidence" value="ECO:0007669"/>
    <property type="project" value="TreeGrafter"/>
</dbReference>
<comment type="similarity">
    <text evidence="3">Belongs to the BBS4 family.</text>
</comment>
<gene>
    <name evidence="4" type="ORF">FBUS_08287</name>
</gene>
<evidence type="ECO:0000256" key="1">
    <source>
        <dbReference type="ARBA" id="ARBA00022737"/>
    </source>
</evidence>
<keyword evidence="1" id="KW-0677">Repeat</keyword>
<evidence type="ECO:0000256" key="2">
    <source>
        <dbReference type="ARBA" id="ARBA00022803"/>
    </source>
</evidence>
<keyword evidence="5" id="KW-1185">Reference proteome</keyword>
<dbReference type="GO" id="GO:0060271">
    <property type="term" value="P:cilium assembly"/>
    <property type="evidence" value="ECO:0007669"/>
    <property type="project" value="TreeGrafter"/>
</dbReference>